<dbReference type="STRING" id="555088.DealDRAFT_1486"/>
<keyword evidence="1" id="KW-0472">Membrane</keyword>
<dbReference type="AlphaFoldDB" id="C0GG77"/>
<feature type="transmembrane region" description="Helical" evidence="1">
    <location>
        <begin position="6"/>
        <end position="22"/>
    </location>
</feature>
<keyword evidence="1" id="KW-1133">Transmembrane helix</keyword>
<dbReference type="EMBL" id="ACJM01000006">
    <property type="protein sequence ID" value="EEG77766.1"/>
    <property type="molecule type" value="Genomic_DNA"/>
</dbReference>
<name>C0GG77_DETAL</name>
<feature type="transmembrane region" description="Helical" evidence="1">
    <location>
        <begin position="83"/>
        <end position="99"/>
    </location>
</feature>
<protein>
    <submittedName>
        <fullName evidence="2">Branched-chain amino acid transport protein</fullName>
    </submittedName>
</protein>
<comment type="caution">
    <text evidence="2">The sequence shown here is derived from an EMBL/GenBank/DDBJ whole genome shotgun (WGS) entry which is preliminary data.</text>
</comment>
<sequence length="100" mass="11272">MLIILGMAVVTYLPRFLPMYVLTRLEIPQIVIDWLRYIPVAVLAALIVPGILTADRQIHLTLNNAYLLASIPAFLVAWRSKNMMFTVTIGMAVVLILQHL</sequence>
<organism evidence="2 3">
    <name type="scientific">Dethiobacter alkaliphilus AHT 1</name>
    <dbReference type="NCBI Taxonomy" id="555088"/>
    <lineage>
        <taxon>Bacteria</taxon>
        <taxon>Bacillati</taxon>
        <taxon>Bacillota</taxon>
        <taxon>Dethiobacteria</taxon>
        <taxon>Dethiobacterales</taxon>
        <taxon>Dethiobacteraceae</taxon>
        <taxon>Dethiobacter</taxon>
    </lineage>
</organism>
<keyword evidence="1" id="KW-0812">Transmembrane</keyword>
<dbReference type="eggNOG" id="COG4392">
    <property type="taxonomic scope" value="Bacteria"/>
</dbReference>
<evidence type="ECO:0000313" key="2">
    <source>
        <dbReference type="EMBL" id="EEG77766.1"/>
    </source>
</evidence>
<keyword evidence="3" id="KW-1185">Reference proteome</keyword>
<gene>
    <name evidence="2" type="ORF">DealDRAFT_1486</name>
</gene>
<dbReference type="Pfam" id="PF05437">
    <property type="entry name" value="AzlD"/>
    <property type="match status" value="1"/>
</dbReference>
<dbReference type="InterPro" id="IPR008407">
    <property type="entry name" value="Brnchd-chn_aa_trnsp_AzlD"/>
</dbReference>
<proteinExistence type="predicted"/>
<feature type="transmembrane region" description="Helical" evidence="1">
    <location>
        <begin position="34"/>
        <end position="52"/>
    </location>
</feature>
<accession>C0GG77</accession>
<dbReference type="Proteomes" id="UP000006443">
    <property type="component" value="Unassembled WGS sequence"/>
</dbReference>
<evidence type="ECO:0000313" key="3">
    <source>
        <dbReference type="Proteomes" id="UP000006443"/>
    </source>
</evidence>
<evidence type="ECO:0000256" key="1">
    <source>
        <dbReference type="SAM" id="Phobius"/>
    </source>
</evidence>
<reference evidence="2 3" key="1">
    <citation type="submission" date="2009-02" db="EMBL/GenBank/DDBJ databases">
        <title>Sequencing of the draft genome and assembly of Dethiobacter alkaliphilus AHT 1.</title>
        <authorList>
            <consortium name="US DOE Joint Genome Institute (JGI-PGF)"/>
            <person name="Lucas S."/>
            <person name="Copeland A."/>
            <person name="Lapidus A."/>
            <person name="Glavina del Rio T."/>
            <person name="Dalin E."/>
            <person name="Tice H."/>
            <person name="Bruce D."/>
            <person name="Goodwin L."/>
            <person name="Pitluck S."/>
            <person name="Larimer F."/>
            <person name="Land M.L."/>
            <person name="Hauser L."/>
            <person name="Muyzer G."/>
        </authorList>
    </citation>
    <scope>NUCLEOTIDE SEQUENCE [LARGE SCALE GENOMIC DNA]</scope>
    <source>
        <strain evidence="2 3">AHT 1</strain>
    </source>
</reference>